<dbReference type="RefSeq" id="WP_058581376.1">
    <property type="nucleotide sequence ID" value="NZ_LOPU01000018.1"/>
</dbReference>
<evidence type="ECO:0000313" key="2">
    <source>
        <dbReference type="Proteomes" id="UP000054387"/>
    </source>
</evidence>
<dbReference type="STRING" id="1514971.AUR64_10490"/>
<gene>
    <name evidence="1" type="ORF">AUR64_10490</name>
</gene>
<dbReference type="Proteomes" id="UP000054387">
    <property type="component" value="Unassembled WGS sequence"/>
</dbReference>
<keyword evidence="2" id="KW-1185">Reference proteome</keyword>
<dbReference type="EMBL" id="LOPU01000018">
    <property type="protein sequence ID" value="KTG10021.1"/>
    <property type="molecule type" value="Genomic_DNA"/>
</dbReference>
<comment type="caution">
    <text evidence="1">The sequence shown here is derived from an EMBL/GenBank/DDBJ whole genome shotgun (WGS) entry which is preliminary data.</text>
</comment>
<accession>A0A0W1RAC3</accession>
<name>A0A0W1RAC3_9EURY</name>
<protein>
    <submittedName>
        <fullName evidence="1">Uncharacterized protein</fullName>
    </submittedName>
</protein>
<evidence type="ECO:0000313" key="1">
    <source>
        <dbReference type="EMBL" id="KTG10021.1"/>
    </source>
</evidence>
<dbReference type="InterPro" id="IPR055927">
    <property type="entry name" value="DUF7504"/>
</dbReference>
<dbReference type="AlphaFoldDB" id="A0A0W1RAC3"/>
<dbReference type="Pfam" id="PF24336">
    <property type="entry name" value="DUF7504"/>
    <property type="match status" value="1"/>
</dbReference>
<organism evidence="1 2">
    <name type="scientific">Haloprofundus marisrubri</name>
    <dbReference type="NCBI Taxonomy" id="1514971"/>
    <lineage>
        <taxon>Archaea</taxon>
        <taxon>Methanobacteriati</taxon>
        <taxon>Methanobacteriota</taxon>
        <taxon>Stenosarchaea group</taxon>
        <taxon>Halobacteria</taxon>
        <taxon>Halobacteriales</taxon>
        <taxon>Haloferacaceae</taxon>
        <taxon>Haloprofundus</taxon>
    </lineage>
</organism>
<sequence length="201" mass="21715">MGNTALDARQALSRRFLGDAVAESRKRLFVFTDGVYTHERLGNGSRDADSLRVVSQSAIVRSATADEGLPGSNLGGPVATEYVEADDLGSLSWAIGDAVTAFERSASLDAGELRLCFDSLSPLVDEHGDQSVRRFLSVVGGRVKSVSGMAHFHLSASSDDPRVDELADSFDAVVELQVCDGTPEHRWRFPDRALTTEWMAL</sequence>
<dbReference type="OrthoDB" id="252760at2157"/>
<proteinExistence type="predicted"/>
<reference evidence="1 2" key="1">
    <citation type="submission" date="2015-12" db="EMBL/GenBank/DDBJ databases">
        <title>Haloprofundus marisrubri gen. nov., sp. nov., an extremely halophilic archaeon isolated from the Discovery deep brine-seawater interface in the Red Sea.</title>
        <authorList>
            <person name="Zhang G."/>
            <person name="Stingl U."/>
            <person name="Rashid M."/>
        </authorList>
    </citation>
    <scope>NUCLEOTIDE SEQUENCE [LARGE SCALE GENOMIC DNA]</scope>
    <source>
        <strain evidence="1 2">SB9</strain>
    </source>
</reference>